<protein>
    <recommendedName>
        <fullName evidence="1">Pvc16 N-terminal domain-containing protein</fullName>
    </recommendedName>
</protein>
<reference evidence="2 3" key="1">
    <citation type="submission" date="2016-10" db="EMBL/GenBank/DDBJ databases">
        <authorList>
            <person name="de Groot N.N."/>
        </authorList>
    </citation>
    <scope>NUCLEOTIDE SEQUENCE [LARGE SCALE GENOMIC DNA]</scope>
    <source>
        <strain evidence="2 3">DSM 23421</strain>
    </source>
</reference>
<proteinExistence type="predicted"/>
<sequence length="209" mass="23412">MPAVRDTISDILAVLRFNLEEALNDLAPMPDNTDDDRVVLGNIAFHESSDTSITNAIGNRIVLTLVKTEEEYAMKNRPNHRRNPVSGNLEYANPPVFLNLYVLITANVGEYEVALSFLSRVISYFQHQNVFNENNTVAPSGGFVPEIFHFNVSMVSPGLEQLNHLWGVLGGKIMPSVFYKLQLQQIEYIPDEPQPASPITKITLTEQIN</sequence>
<dbReference type="OrthoDB" id="7560784at2"/>
<evidence type="ECO:0000259" key="1">
    <source>
        <dbReference type="Pfam" id="PF14065"/>
    </source>
</evidence>
<evidence type="ECO:0000313" key="3">
    <source>
        <dbReference type="Proteomes" id="UP000199109"/>
    </source>
</evidence>
<name>A0A1G6YU23_9FLAO</name>
<dbReference type="Proteomes" id="UP000199109">
    <property type="component" value="Unassembled WGS sequence"/>
</dbReference>
<dbReference type="AlphaFoldDB" id="A0A1G6YU23"/>
<dbReference type="EMBL" id="FNAO01000002">
    <property type="protein sequence ID" value="SDD93147.1"/>
    <property type="molecule type" value="Genomic_DNA"/>
</dbReference>
<feature type="domain" description="Pvc16 N-terminal" evidence="1">
    <location>
        <begin position="13"/>
        <end position="188"/>
    </location>
</feature>
<dbReference type="RefSeq" id="WP_091866246.1">
    <property type="nucleotide sequence ID" value="NZ_FNAO01000002.1"/>
</dbReference>
<dbReference type="InterPro" id="IPR025351">
    <property type="entry name" value="Pvc16_N"/>
</dbReference>
<gene>
    <name evidence="2" type="ORF">SAMN05421636_102355</name>
</gene>
<accession>A0A1G6YU23</accession>
<keyword evidence="3" id="KW-1185">Reference proteome</keyword>
<organism evidence="2 3">
    <name type="scientific">Pricia antarctica</name>
    <dbReference type="NCBI Taxonomy" id="641691"/>
    <lineage>
        <taxon>Bacteria</taxon>
        <taxon>Pseudomonadati</taxon>
        <taxon>Bacteroidota</taxon>
        <taxon>Flavobacteriia</taxon>
        <taxon>Flavobacteriales</taxon>
        <taxon>Flavobacteriaceae</taxon>
        <taxon>Pricia</taxon>
    </lineage>
</organism>
<dbReference type="Pfam" id="PF14065">
    <property type="entry name" value="Pvc16_N"/>
    <property type="match status" value="1"/>
</dbReference>
<dbReference type="STRING" id="641691.SAMN05421636_102355"/>
<evidence type="ECO:0000313" key="2">
    <source>
        <dbReference type="EMBL" id="SDD93147.1"/>
    </source>
</evidence>